<gene>
    <name evidence="2" type="ORF">CAL15_23210</name>
</gene>
<proteinExistence type="predicted"/>
<evidence type="ECO:0000313" key="2">
    <source>
        <dbReference type="EMBL" id="ARP97026.1"/>
    </source>
</evidence>
<dbReference type="EMBL" id="CP021111">
    <property type="protein sequence ID" value="ARP97026.1"/>
    <property type="molecule type" value="Genomic_DNA"/>
</dbReference>
<accession>A0A1W6ZI37</accession>
<keyword evidence="3" id="KW-1185">Reference proteome</keyword>
<dbReference type="Pfam" id="PF13618">
    <property type="entry name" value="Gluconate_2-dh3"/>
    <property type="match status" value="1"/>
</dbReference>
<protein>
    <submittedName>
        <fullName evidence="2">Gluconate 2-dehydrogenase</fullName>
    </submittedName>
</protein>
<dbReference type="AlphaFoldDB" id="A0A1W6ZI37"/>
<dbReference type="InterPro" id="IPR027056">
    <property type="entry name" value="Gluconate_2DH_su3"/>
</dbReference>
<dbReference type="KEGG" id="bgm:CAL15_23210"/>
<evidence type="ECO:0000256" key="1">
    <source>
        <dbReference type="SAM" id="MobiDB-lite"/>
    </source>
</evidence>
<feature type="region of interest" description="Disordered" evidence="1">
    <location>
        <begin position="263"/>
        <end position="324"/>
    </location>
</feature>
<dbReference type="RefSeq" id="WP_086080673.1">
    <property type="nucleotide sequence ID" value="NZ_CP021111.1"/>
</dbReference>
<name>A0A1W6ZI37_9BORD</name>
<evidence type="ECO:0000313" key="3">
    <source>
        <dbReference type="Proteomes" id="UP000194161"/>
    </source>
</evidence>
<dbReference type="Proteomes" id="UP000194161">
    <property type="component" value="Chromosome"/>
</dbReference>
<dbReference type="InterPro" id="IPR006311">
    <property type="entry name" value="TAT_signal"/>
</dbReference>
<sequence>MDEPSIQGRRGLLKAITLAVPGAWLARGQSAAAQQAAAPTAAPGQDPSAAGQPPAAANDAQGPRTGTVATPANRTLKFFNKQEAEAIDAIVARLIPADDLGPGAKEAGVTTFLDEQLAGAWGAGDQFYRSGPFEEGTAEQGYQLSFTPAEMFRRGLAELDAATRKQDGKPFAELDEGTQDEWLRLMQSGKADFSPLPSDIFFQALMDGAVEGFFSDPQYGGNVDMVGWKLVGFPGAYASFSTDIERHGVIWAGQPVSIAMAKPHQMDHGAHDPAQSQPSSQPASPPPQAPGKPQSSLQPPEPARRFGAGPQHAAATLSQEAAHG</sequence>
<feature type="region of interest" description="Disordered" evidence="1">
    <location>
        <begin position="29"/>
        <end position="71"/>
    </location>
</feature>
<dbReference type="STRING" id="463040.CAL15_23210"/>
<feature type="compositionally biased region" description="Low complexity" evidence="1">
    <location>
        <begin position="273"/>
        <end position="282"/>
    </location>
</feature>
<reference evidence="2 3" key="1">
    <citation type="submission" date="2017-05" db="EMBL/GenBank/DDBJ databases">
        <title>Complete and WGS of Bordetella genogroups.</title>
        <authorList>
            <person name="Spilker T."/>
            <person name="LiPuma J."/>
        </authorList>
    </citation>
    <scope>NUCLEOTIDE SEQUENCE [LARGE SCALE GENOMIC DNA]</scope>
    <source>
        <strain evidence="2 3">AU7206</strain>
    </source>
</reference>
<organism evidence="2 3">
    <name type="scientific">Bordetella genomosp. 13</name>
    <dbReference type="NCBI Taxonomy" id="463040"/>
    <lineage>
        <taxon>Bacteria</taxon>
        <taxon>Pseudomonadati</taxon>
        <taxon>Pseudomonadota</taxon>
        <taxon>Betaproteobacteria</taxon>
        <taxon>Burkholderiales</taxon>
        <taxon>Alcaligenaceae</taxon>
        <taxon>Bordetella</taxon>
    </lineage>
</organism>
<feature type="compositionally biased region" description="Low complexity" evidence="1">
    <location>
        <begin position="29"/>
        <end position="63"/>
    </location>
</feature>
<dbReference type="OrthoDB" id="8400810at2"/>
<dbReference type="PROSITE" id="PS51318">
    <property type="entry name" value="TAT"/>
    <property type="match status" value="1"/>
</dbReference>